<dbReference type="Pfam" id="PF04955">
    <property type="entry name" value="HupE_UreJ"/>
    <property type="match status" value="1"/>
</dbReference>
<comment type="caution">
    <text evidence="3">The sequence shown here is derived from an EMBL/GenBank/DDBJ whole genome shotgun (WGS) entry which is preliminary data.</text>
</comment>
<feature type="transmembrane region" description="Helical" evidence="1">
    <location>
        <begin position="184"/>
        <end position="202"/>
    </location>
</feature>
<reference evidence="3 4" key="1">
    <citation type="submission" date="2019-07" db="EMBL/GenBank/DDBJ databases">
        <title>Diversity of Bacteria from Kongsfjorden, Arctic.</title>
        <authorList>
            <person name="Yu Y."/>
        </authorList>
    </citation>
    <scope>NUCLEOTIDE SEQUENCE [LARGE SCALE GENOMIC DNA]</scope>
    <source>
        <strain evidence="3 4">SM1923</strain>
    </source>
</reference>
<feature type="transmembrane region" description="Helical" evidence="1">
    <location>
        <begin position="42"/>
        <end position="68"/>
    </location>
</feature>
<protein>
    <submittedName>
        <fullName evidence="3">HupE/UreJ family protein</fullName>
    </submittedName>
</protein>
<dbReference type="PIRSF" id="PIRSF016919">
    <property type="entry name" value="HupE_UreJ"/>
    <property type="match status" value="1"/>
</dbReference>
<dbReference type="EMBL" id="VNFH01000004">
    <property type="protein sequence ID" value="TVU71214.1"/>
    <property type="molecule type" value="Genomic_DNA"/>
</dbReference>
<keyword evidence="1" id="KW-1133">Transmembrane helix</keyword>
<feature type="transmembrane region" description="Helical" evidence="1">
    <location>
        <begin position="153"/>
        <end position="177"/>
    </location>
</feature>
<evidence type="ECO:0000313" key="3">
    <source>
        <dbReference type="EMBL" id="TVU71214.1"/>
    </source>
</evidence>
<dbReference type="InterPro" id="IPR007038">
    <property type="entry name" value="HupE_UreJ"/>
</dbReference>
<feature type="chain" id="PRO_5021899765" evidence="2">
    <location>
        <begin position="33"/>
        <end position="206"/>
    </location>
</feature>
<feature type="signal peptide" evidence="2">
    <location>
        <begin position="1"/>
        <end position="32"/>
    </location>
</feature>
<dbReference type="STRING" id="553385.GCA_000591415_03546"/>
<keyword evidence="2" id="KW-0732">Signal</keyword>
<keyword evidence="1" id="KW-0812">Transmembrane</keyword>
<gene>
    <name evidence="3" type="ORF">FQP86_06695</name>
</gene>
<proteinExistence type="predicted"/>
<dbReference type="OrthoDB" id="9808192at2"/>
<evidence type="ECO:0000313" key="4">
    <source>
        <dbReference type="Proteomes" id="UP000319941"/>
    </source>
</evidence>
<dbReference type="Proteomes" id="UP000319941">
    <property type="component" value="Unassembled WGS sequence"/>
</dbReference>
<dbReference type="RefSeq" id="WP_088743803.1">
    <property type="nucleotide sequence ID" value="NZ_CAWOWR010000097.1"/>
</dbReference>
<feature type="transmembrane region" description="Helical" evidence="1">
    <location>
        <begin position="124"/>
        <end position="141"/>
    </location>
</feature>
<dbReference type="AlphaFoldDB" id="A0A558HQ10"/>
<sequence>MTLPQCLRPSAARTCALSMAFLLLIFSRMAEAHVDTDSVGGFAAGFLHPLTGLDHFTAMAAVGLWGVILGRPASWLLPVVFPMIMALGSVVGIVGVALPGIEIGIALSALVLGGFIAGRVRLPLWMACAVISVFAVCHGYAHGAELPLASDPFAFAMGFMLATGSLHAAGIGVGIMAERFRQGMLLRGLGILTALLGVYFLVEALS</sequence>
<accession>A0A558HQ10</accession>
<keyword evidence="4" id="KW-1185">Reference proteome</keyword>
<keyword evidence="1" id="KW-0472">Membrane</keyword>
<organism evidence="3 4">
    <name type="scientific">Cobetia crustatorum</name>
    <dbReference type="NCBI Taxonomy" id="553385"/>
    <lineage>
        <taxon>Bacteria</taxon>
        <taxon>Pseudomonadati</taxon>
        <taxon>Pseudomonadota</taxon>
        <taxon>Gammaproteobacteria</taxon>
        <taxon>Oceanospirillales</taxon>
        <taxon>Halomonadaceae</taxon>
        <taxon>Cobetia</taxon>
    </lineage>
</organism>
<feature type="transmembrane region" description="Helical" evidence="1">
    <location>
        <begin position="100"/>
        <end position="117"/>
    </location>
</feature>
<name>A0A558HQ10_9GAMM</name>
<evidence type="ECO:0000256" key="2">
    <source>
        <dbReference type="SAM" id="SignalP"/>
    </source>
</evidence>
<feature type="transmembrane region" description="Helical" evidence="1">
    <location>
        <begin position="75"/>
        <end position="94"/>
    </location>
</feature>
<evidence type="ECO:0000256" key="1">
    <source>
        <dbReference type="SAM" id="Phobius"/>
    </source>
</evidence>